<proteinExistence type="predicted"/>
<gene>
    <name evidence="1" type="ORF">MNBD_ALPHA07-2093</name>
</gene>
<name>A0A3B0SME9_9ZZZZ</name>
<protein>
    <submittedName>
        <fullName evidence="1">Uncharacterized protein</fullName>
    </submittedName>
</protein>
<evidence type="ECO:0000313" key="1">
    <source>
        <dbReference type="EMBL" id="VAV97573.1"/>
    </source>
</evidence>
<sequence>MWQDYQIASPVCKKRISIRLSPSGLKHITLGKHHLDMIADFAIRPKFYKCLIGNPQAIKHLIPKAVNITGYSDFGNDFGGHA</sequence>
<organism evidence="1">
    <name type="scientific">hydrothermal vent metagenome</name>
    <dbReference type="NCBI Taxonomy" id="652676"/>
    <lineage>
        <taxon>unclassified sequences</taxon>
        <taxon>metagenomes</taxon>
        <taxon>ecological metagenomes</taxon>
    </lineage>
</organism>
<accession>A0A3B0SME9</accession>
<dbReference type="AlphaFoldDB" id="A0A3B0SME9"/>
<reference evidence="1" key="1">
    <citation type="submission" date="2018-06" db="EMBL/GenBank/DDBJ databases">
        <authorList>
            <person name="Zhirakovskaya E."/>
        </authorList>
    </citation>
    <scope>NUCLEOTIDE SEQUENCE</scope>
</reference>
<dbReference type="EMBL" id="UOEG01000165">
    <property type="protein sequence ID" value="VAV97573.1"/>
    <property type="molecule type" value="Genomic_DNA"/>
</dbReference>